<dbReference type="VEuPathDB" id="FungiDB:FUN_019010"/>
<accession>A0A1B1EUQ3</accession>
<dbReference type="EMBL" id="KT212532">
    <property type="protein sequence ID" value="ANQ32534.1"/>
    <property type="molecule type" value="Genomic_DNA"/>
</dbReference>
<evidence type="ECO:0000259" key="1">
    <source>
        <dbReference type="Pfam" id="PF00505"/>
    </source>
</evidence>
<reference evidence="3 4" key="2">
    <citation type="submission" date="2016-04" db="EMBL/GenBank/DDBJ databases">
        <title>Genome analyses suggest a sexual origin of heterokaryosis in a supposedly ancient asexual fungus.</title>
        <authorList>
            <person name="Ropars J."/>
            <person name="Sedzielewska K."/>
            <person name="Noel J."/>
            <person name="Charron P."/>
            <person name="Farinelli L."/>
            <person name="Marton T."/>
            <person name="Kruger M."/>
            <person name="Pelin A."/>
            <person name="Brachmann A."/>
            <person name="Corradi N."/>
        </authorList>
    </citation>
    <scope>NUCLEOTIDE SEQUENCE [LARGE SCALE GENOMIC DNA]</scope>
    <source>
        <strain evidence="3 4">C2</strain>
    </source>
</reference>
<feature type="domain" description="HMG box" evidence="1">
    <location>
        <begin position="52"/>
        <end position="109"/>
    </location>
</feature>
<dbReference type="Pfam" id="PF00505">
    <property type="entry name" value="HMG_box"/>
    <property type="match status" value="1"/>
</dbReference>
<dbReference type="Proteomes" id="UP000233469">
    <property type="component" value="Unassembled WGS sequence"/>
</dbReference>
<reference evidence="3 4" key="3">
    <citation type="submission" date="2017-10" db="EMBL/GenBank/DDBJ databases">
        <title>Extensive intraspecific genome diversity in a model arbuscular mycorrhizal fungus.</title>
        <authorList>
            <person name="Chen E.C.H."/>
            <person name="Morin E."/>
            <person name="Baudet D."/>
            <person name="Noel J."/>
            <person name="Ndikumana S."/>
            <person name="Charron P."/>
            <person name="St-Onge C."/>
            <person name="Giorgi J."/>
            <person name="Grigoriev I.V."/>
            <person name="Roux C."/>
            <person name="Martin F.M."/>
            <person name="Corradi N."/>
        </authorList>
    </citation>
    <scope>NUCLEOTIDE SEQUENCE [LARGE SCALE GENOMIC DNA]</scope>
    <source>
        <strain evidence="3 4">C2</strain>
    </source>
</reference>
<gene>
    <name evidence="2" type="primary">HMG229</name>
    <name evidence="3" type="ORF">RhiirC2_843754</name>
</gene>
<dbReference type="Gene3D" id="1.10.30.10">
    <property type="entry name" value="High mobility group box domain"/>
    <property type="match status" value="1"/>
</dbReference>
<name>A0A1B1EUQ3_9GLOM</name>
<proteinExistence type="predicted"/>
<dbReference type="OrthoDB" id="2374202at2759"/>
<dbReference type="InterPro" id="IPR036910">
    <property type="entry name" value="HMG_box_dom_sf"/>
</dbReference>
<dbReference type="EMBL" id="LLXL01000098">
    <property type="protein sequence ID" value="PKK78096.1"/>
    <property type="molecule type" value="Genomic_DNA"/>
</dbReference>
<dbReference type="VEuPathDB" id="FungiDB:RhiirFUN_015481"/>
<evidence type="ECO:0000313" key="4">
    <source>
        <dbReference type="Proteomes" id="UP000233469"/>
    </source>
</evidence>
<reference evidence="2" key="1">
    <citation type="submission" date="2015-06" db="EMBL/GenBank/DDBJ databases">
        <title>Evolution and Diversity of Sexually-Related Genes in an Arbuscular Mycorrhizal Fungi.</title>
        <authorList>
            <person name="Charron P."/>
            <person name="Marton T."/>
            <person name="Corradi N."/>
        </authorList>
    </citation>
    <scope>NUCLEOTIDE SEQUENCE</scope>
    <source>
        <strain evidence="2">C2</strain>
    </source>
</reference>
<dbReference type="AlphaFoldDB" id="A0A1B1EUQ3"/>
<sequence length="369" mass="42327">MSSQNRTFAFVDSNDDSKQIITMSRPIIKVPFPPVIDPYDLIVKTKDGRIKSRAPNAFIIYHKIFIETARNEGYHLPITVISSMSSQSWEKESDEVKDEYKRIAKEAYEIRNEMLPKSQRKKKRGKWNIITFDKKRTRKDNSLKIQKPIRETTELIQFSSPISFQNICPFPQSESFNKTSQNFEQFDFDFLQHMIPNEINNSVDLINFDFDNNNQLLLSPGLSNISSPEINSQNDYNFQSSPESFSDINESPIITEEELFDLLEQVNEDNSYATYEGLGISDSIEFVPTSTLSHNSEEILFSRELIDMNAFNETNNAINATNNANNANNAINAINATVTVTEPNNVINAIVTESNNAINAWNFDYPYYL</sequence>
<dbReference type="InterPro" id="IPR009071">
    <property type="entry name" value="HMG_box_dom"/>
</dbReference>
<dbReference type="VEuPathDB" id="FungiDB:RhiirA1_448449"/>
<dbReference type="SUPFAM" id="SSF47095">
    <property type="entry name" value="HMG-box"/>
    <property type="match status" value="1"/>
</dbReference>
<evidence type="ECO:0000313" key="2">
    <source>
        <dbReference type="EMBL" id="ANQ32534.1"/>
    </source>
</evidence>
<evidence type="ECO:0000313" key="3">
    <source>
        <dbReference type="EMBL" id="PKK78096.1"/>
    </source>
</evidence>
<protein>
    <submittedName>
        <fullName evidence="2">MATA-HMG</fullName>
    </submittedName>
</protein>
<organism evidence="2">
    <name type="scientific">Rhizophagus irregularis</name>
    <dbReference type="NCBI Taxonomy" id="588596"/>
    <lineage>
        <taxon>Eukaryota</taxon>
        <taxon>Fungi</taxon>
        <taxon>Fungi incertae sedis</taxon>
        <taxon>Mucoromycota</taxon>
        <taxon>Glomeromycotina</taxon>
        <taxon>Glomeromycetes</taxon>
        <taxon>Glomerales</taxon>
        <taxon>Glomeraceae</taxon>
        <taxon>Rhizophagus</taxon>
    </lineage>
</organism>